<keyword evidence="7" id="KW-1185">Reference proteome</keyword>
<dbReference type="Gene3D" id="3.40.30.10">
    <property type="entry name" value="Glutaredoxin"/>
    <property type="match status" value="1"/>
</dbReference>
<evidence type="ECO:0000256" key="3">
    <source>
        <dbReference type="ARBA" id="ARBA00023157"/>
    </source>
</evidence>
<evidence type="ECO:0000256" key="2">
    <source>
        <dbReference type="ARBA" id="ARBA00022748"/>
    </source>
</evidence>
<comment type="subcellular location">
    <subcellularLocation>
        <location evidence="1">Cell envelope</location>
    </subcellularLocation>
</comment>
<dbReference type="SUPFAM" id="SSF52833">
    <property type="entry name" value="Thioredoxin-like"/>
    <property type="match status" value="1"/>
</dbReference>
<proteinExistence type="predicted"/>
<dbReference type="KEGG" id="ark:D6B99_07340"/>
<dbReference type="EMBL" id="CP032489">
    <property type="protein sequence ID" value="AYD49330.1"/>
    <property type="molecule type" value="Genomic_DNA"/>
</dbReference>
<evidence type="ECO:0000313" key="6">
    <source>
        <dbReference type="EMBL" id="AYD49330.1"/>
    </source>
</evidence>
<organism evidence="6 7">
    <name type="scientific">Arachidicoccus soli</name>
    <dbReference type="NCBI Taxonomy" id="2341117"/>
    <lineage>
        <taxon>Bacteria</taxon>
        <taxon>Pseudomonadati</taxon>
        <taxon>Bacteroidota</taxon>
        <taxon>Chitinophagia</taxon>
        <taxon>Chitinophagales</taxon>
        <taxon>Chitinophagaceae</taxon>
        <taxon>Arachidicoccus</taxon>
    </lineage>
</organism>
<protein>
    <submittedName>
        <fullName evidence="6">AhpC/TSA family protein</fullName>
    </submittedName>
</protein>
<evidence type="ECO:0000256" key="4">
    <source>
        <dbReference type="ARBA" id="ARBA00023284"/>
    </source>
</evidence>
<dbReference type="InterPro" id="IPR013766">
    <property type="entry name" value="Thioredoxin_domain"/>
</dbReference>
<dbReference type="Pfam" id="PF00578">
    <property type="entry name" value="AhpC-TSA"/>
    <property type="match status" value="1"/>
</dbReference>
<dbReference type="PROSITE" id="PS51352">
    <property type="entry name" value="THIOREDOXIN_2"/>
    <property type="match status" value="1"/>
</dbReference>
<name>A0A386HUV9_9BACT</name>
<dbReference type="InterPro" id="IPR050553">
    <property type="entry name" value="Thioredoxin_ResA/DsbE_sf"/>
</dbReference>
<accession>A0A386HUV9</accession>
<evidence type="ECO:0000256" key="1">
    <source>
        <dbReference type="ARBA" id="ARBA00004196"/>
    </source>
</evidence>
<gene>
    <name evidence="6" type="ORF">D6B99_07340</name>
</gene>
<dbReference type="GO" id="GO:0016491">
    <property type="term" value="F:oxidoreductase activity"/>
    <property type="evidence" value="ECO:0007669"/>
    <property type="project" value="InterPro"/>
</dbReference>
<dbReference type="GO" id="GO:0017004">
    <property type="term" value="P:cytochrome complex assembly"/>
    <property type="evidence" value="ECO:0007669"/>
    <property type="project" value="UniProtKB-KW"/>
</dbReference>
<keyword evidence="4" id="KW-0676">Redox-active center</keyword>
<dbReference type="AlphaFoldDB" id="A0A386HUV9"/>
<feature type="domain" description="Thioredoxin" evidence="5">
    <location>
        <begin position="222"/>
        <end position="361"/>
    </location>
</feature>
<dbReference type="PANTHER" id="PTHR42852:SF6">
    <property type="entry name" value="THIOL:DISULFIDE INTERCHANGE PROTEIN DSBE"/>
    <property type="match status" value="1"/>
</dbReference>
<evidence type="ECO:0000313" key="7">
    <source>
        <dbReference type="Proteomes" id="UP000266118"/>
    </source>
</evidence>
<dbReference type="InterPro" id="IPR000866">
    <property type="entry name" value="AhpC/TSA"/>
</dbReference>
<dbReference type="Proteomes" id="UP000266118">
    <property type="component" value="Chromosome"/>
</dbReference>
<dbReference type="OrthoDB" id="744041at2"/>
<keyword evidence="3" id="KW-1015">Disulfide bond</keyword>
<dbReference type="PANTHER" id="PTHR42852">
    <property type="entry name" value="THIOL:DISULFIDE INTERCHANGE PROTEIN DSBE"/>
    <property type="match status" value="1"/>
</dbReference>
<keyword evidence="2" id="KW-0201">Cytochrome c-type biogenesis</keyword>
<dbReference type="GO" id="GO:0030313">
    <property type="term" value="C:cell envelope"/>
    <property type="evidence" value="ECO:0007669"/>
    <property type="project" value="UniProtKB-SubCell"/>
</dbReference>
<dbReference type="CDD" id="cd02966">
    <property type="entry name" value="TlpA_like_family"/>
    <property type="match status" value="1"/>
</dbReference>
<sequence>MSLQAQTKKVNNLTVTAQIKGLAAGQWVYYGPAVRSAKMDSVKTSAGGFIIHTYIAKGEGNIYLFRIGKENIANTAFTMFVDRGEVHVTAGGPYFTDPKFTGSAFVVDDNNYKAALSSDATLAKTKDVEQKAMAAYQQKDEAAFNALRPQLQARQAEVLRVTKKWIAAHPNSEYSTVLIATSLARMQSMSATMEDFKKLTPEAKDNAIGKQLTVIAKKQSAVAIGKPAPDFSQENSNGKLIKLSDFRGKYVLIDFWASWCKPCRAENPNVVKAYNKYKTKNFTILGVSLDKNKENWLQAIQKDGLAWTEVSDLKFWKNDAAVKYGVNGIPANFLVDPHGKIIAANLRGEDLENKLKEILGS</sequence>
<evidence type="ECO:0000259" key="5">
    <source>
        <dbReference type="PROSITE" id="PS51352"/>
    </source>
</evidence>
<reference evidence="6 7" key="1">
    <citation type="submission" date="2018-09" db="EMBL/GenBank/DDBJ databases">
        <title>Arachidicoccus sp. nov., a bacterium isolated from soil.</title>
        <authorList>
            <person name="Weon H.-Y."/>
            <person name="Kwon S.-W."/>
            <person name="Lee S.A."/>
        </authorList>
    </citation>
    <scope>NUCLEOTIDE SEQUENCE [LARGE SCALE GENOMIC DNA]</scope>
    <source>
        <strain evidence="6 7">KIS59-12</strain>
    </source>
</reference>
<dbReference type="InterPro" id="IPR036249">
    <property type="entry name" value="Thioredoxin-like_sf"/>
</dbReference>
<dbReference type="GO" id="GO:0016209">
    <property type="term" value="F:antioxidant activity"/>
    <property type="evidence" value="ECO:0007669"/>
    <property type="project" value="InterPro"/>
</dbReference>